<dbReference type="AlphaFoldDB" id="A0A1G8CJG8"/>
<keyword evidence="2 4" id="KW-0238">DNA-binding</keyword>
<dbReference type="Gene3D" id="1.10.150.130">
    <property type="match status" value="1"/>
</dbReference>
<dbReference type="InterPro" id="IPR010998">
    <property type="entry name" value="Integrase_recombinase_N"/>
</dbReference>
<dbReference type="STRING" id="861298.SAMN04488136_11691"/>
<dbReference type="SUPFAM" id="SSF56349">
    <property type="entry name" value="DNA breaking-rejoining enzymes"/>
    <property type="match status" value="1"/>
</dbReference>
<dbReference type="GO" id="GO:0015074">
    <property type="term" value="P:DNA integration"/>
    <property type="evidence" value="ECO:0007669"/>
    <property type="project" value="UniProtKB-KW"/>
</dbReference>
<dbReference type="GO" id="GO:0003677">
    <property type="term" value="F:DNA binding"/>
    <property type="evidence" value="ECO:0007669"/>
    <property type="project" value="UniProtKB-UniRule"/>
</dbReference>
<dbReference type="InterPro" id="IPR002104">
    <property type="entry name" value="Integrase_catalytic"/>
</dbReference>
<dbReference type="EMBL" id="FNDD01000016">
    <property type="protein sequence ID" value="SDH45363.1"/>
    <property type="molecule type" value="Genomic_DNA"/>
</dbReference>
<name>A0A1G8CJG8_9VIBR</name>
<dbReference type="InterPro" id="IPR013762">
    <property type="entry name" value="Integrase-like_cat_sf"/>
</dbReference>
<dbReference type="SUPFAM" id="SSF47823">
    <property type="entry name" value="lambda integrase-like, N-terminal domain"/>
    <property type="match status" value="1"/>
</dbReference>
<accession>A0A1G8CJG8</accession>
<keyword evidence="1" id="KW-0229">DNA integration</keyword>
<dbReference type="Proteomes" id="UP000198854">
    <property type="component" value="Unassembled WGS sequence"/>
</dbReference>
<organism evidence="7 8">
    <name type="scientific">Vibrio xiamenensis</name>
    <dbReference type="NCBI Taxonomy" id="861298"/>
    <lineage>
        <taxon>Bacteria</taxon>
        <taxon>Pseudomonadati</taxon>
        <taxon>Pseudomonadota</taxon>
        <taxon>Gammaproteobacteria</taxon>
        <taxon>Vibrionales</taxon>
        <taxon>Vibrionaceae</taxon>
        <taxon>Vibrio</taxon>
    </lineage>
</organism>
<dbReference type="PROSITE" id="PS51900">
    <property type="entry name" value="CB"/>
    <property type="match status" value="1"/>
</dbReference>
<evidence type="ECO:0000313" key="7">
    <source>
        <dbReference type="EMBL" id="SDH45363.1"/>
    </source>
</evidence>
<dbReference type="InterPro" id="IPR044068">
    <property type="entry name" value="CB"/>
</dbReference>
<dbReference type="GO" id="GO:0006310">
    <property type="term" value="P:DNA recombination"/>
    <property type="evidence" value="ECO:0007669"/>
    <property type="project" value="UniProtKB-KW"/>
</dbReference>
<reference evidence="8" key="1">
    <citation type="submission" date="2016-10" db="EMBL/GenBank/DDBJ databases">
        <authorList>
            <person name="Varghese N."/>
            <person name="Submissions S."/>
        </authorList>
    </citation>
    <scope>NUCLEOTIDE SEQUENCE [LARGE SCALE GENOMIC DNA]</scope>
    <source>
        <strain evidence="8">CGMCC 1.10228</strain>
    </source>
</reference>
<feature type="domain" description="Core-binding (CB)" evidence="6">
    <location>
        <begin position="39"/>
        <end position="119"/>
    </location>
</feature>
<evidence type="ECO:0000259" key="6">
    <source>
        <dbReference type="PROSITE" id="PS51900"/>
    </source>
</evidence>
<feature type="domain" description="Tyr recombinase" evidence="5">
    <location>
        <begin position="145"/>
        <end position="368"/>
    </location>
</feature>
<dbReference type="PROSITE" id="PS51898">
    <property type="entry name" value="TYR_RECOMBINASE"/>
    <property type="match status" value="1"/>
</dbReference>
<dbReference type="Gene3D" id="1.10.443.10">
    <property type="entry name" value="Intergrase catalytic core"/>
    <property type="match status" value="1"/>
</dbReference>
<evidence type="ECO:0000256" key="1">
    <source>
        <dbReference type="ARBA" id="ARBA00022908"/>
    </source>
</evidence>
<dbReference type="PANTHER" id="PTHR34605">
    <property type="entry name" value="PHAGE_INTEGRASE DOMAIN-CONTAINING PROTEIN"/>
    <property type="match status" value="1"/>
</dbReference>
<sequence length="377" mass="42652">MMDEVMDFAANQIGRLETLDKVYQKTVNPYGLTVDESRDKLALWRDLYSENASPNSLRSFESDIKQFNKIAEILSITALPLSPGNTILVLSYMAEVQKKKYSTIQRMCSSINKLHHAAGFYKPMALSEAQMKLSGIRRQLGSRQKQAEAMSVNHLNKIIRECLKDGSIRSIRDACVASFLYDSWLRRIDICGITFDDIYVDIDEEATQEEIESQKLPFGLGGHLFPDAAIRGALLIKKSKTDQDGKGEYSFLSGTSIRLYLHMCERLGLKQNDQEYVFRSISTGGVVADDPMSDNAVYRTMLRVSKYAGENVRFTGHSGRVGGCVDAAKYMNCNLADLQNMGRWKSPAMPAHYTRKITVFERDHARFRNSQKFSINK</sequence>
<dbReference type="OrthoDB" id="5914130at2"/>
<evidence type="ECO:0000256" key="4">
    <source>
        <dbReference type="PROSITE-ProRule" id="PRU01248"/>
    </source>
</evidence>
<evidence type="ECO:0000313" key="8">
    <source>
        <dbReference type="Proteomes" id="UP000198854"/>
    </source>
</evidence>
<evidence type="ECO:0000256" key="2">
    <source>
        <dbReference type="ARBA" id="ARBA00023125"/>
    </source>
</evidence>
<dbReference type="PANTHER" id="PTHR34605:SF4">
    <property type="entry name" value="DNA ADENINE METHYLTRANSFERASE"/>
    <property type="match status" value="1"/>
</dbReference>
<dbReference type="RefSeq" id="WP_093275079.1">
    <property type="nucleotide sequence ID" value="NZ_FNDD01000016.1"/>
</dbReference>
<dbReference type="InterPro" id="IPR011010">
    <property type="entry name" value="DNA_brk_join_enz"/>
</dbReference>
<gene>
    <name evidence="7" type="ORF">SAMN04488136_11691</name>
</gene>
<keyword evidence="3" id="KW-0233">DNA recombination</keyword>
<protein>
    <submittedName>
        <fullName evidence="7">Phage integrase family protein</fullName>
    </submittedName>
</protein>
<evidence type="ECO:0000256" key="3">
    <source>
        <dbReference type="ARBA" id="ARBA00023172"/>
    </source>
</evidence>
<dbReference type="InterPro" id="IPR052925">
    <property type="entry name" value="Phage_Integrase-like_Recomb"/>
</dbReference>
<evidence type="ECO:0000259" key="5">
    <source>
        <dbReference type="PROSITE" id="PS51898"/>
    </source>
</evidence>
<proteinExistence type="predicted"/>
<keyword evidence="8" id="KW-1185">Reference proteome</keyword>